<dbReference type="GO" id="GO:0000271">
    <property type="term" value="P:polysaccharide biosynthetic process"/>
    <property type="evidence" value="ECO:0007669"/>
    <property type="project" value="InterPro"/>
</dbReference>
<comment type="subcellular location">
    <subcellularLocation>
        <location evidence="1">Membrane</location>
        <topology evidence="1">Multi-pass membrane protein</topology>
    </subcellularLocation>
</comment>
<dbReference type="EMBL" id="CP060731">
    <property type="protein sequence ID" value="QNN79146.1"/>
    <property type="molecule type" value="Genomic_DNA"/>
</dbReference>
<name>A0A7G9TGC1_PSEMX</name>
<evidence type="ECO:0000313" key="9">
    <source>
        <dbReference type="Proteomes" id="UP000515838"/>
    </source>
</evidence>
<evidence type="ECO:0000256" key="4">
    <source>
        <dbReference type="ARBA" id="ARBA00022989"/>
    </source>
</evidence>
<evidence type="ECO:0000256" key="5">
    <source>
        <dbReference type="ARBA" id="ARBA00023136"/>
    </source>
</evidence>
<organism evidence="8 9">
    <name type="scientific">Pseudoxanthomonas mexicana</name>
    <dbReference type="NCBI Taxonomy" id="128785"/>
    <lineage>
        <taxon>Bacteria</taxon>
        <taxon>Pseudomonadati</taxon>
        <taxon>Pseudomonadota</taxon>
        <taxon>Gammaproteobacteria</taxon>
        <taxon>Lysobacterales</taxon>
        <taxon>Lysobacteraceae</taxon>
        <taxon>Pseudoxanthomonas</taxon>
    </lineage>
</organism>
<evidence type="ECO:0000313" key="8">
    <source>
        <dbReference type="EMBL" id="QNN79146.1"/>
    </source>
</evidence>
<proteinExistence type="inferred from homology"/>
<reference evidence="8 9" key="1">
    <citation type="submission" date="2020-08" db="EMBL/GenBank/DDBJ databases">
        <title>Streptomycin Non-resistant strain, P. mexicana.</title>
        <authorList>
            <person name="Ganesh-Kumar S."/>
            <person name="Zhe T."/>
            <person name="Yu Z."/>
            <person name="Min Y."/>
        </authorList>
    </citation>
    <scope>NUCLEOTIDE SEQUENCE [LARGE SCALE GENOMIC DNA]</scope>
    <source>
        <strain evidence="8 9">GTZY2</strain>
    </source>
</reference>
<gene>
    <name evidence="8" type="ORF">IAE60_06975</name>
</gene>
<feature type="transmembrane region" description="Helical" evidence="6">
    <location>
        <begin position="12"/>
        <end position="33"/>
    </location>
</feature>
<dbReference type="PANTHER" id="PTHR38459:SF1">
    <property type="entry name" value="PROPHAGE BACTOPRENOL-LINKED GLUCOSE TRANSLOCASE HOMOLOG"/>
    <property type="match status" value="1"/>
</dbReference>
<evidence type="ECO:0000256" key="6">
    <source>
        <dbReference type="SAM" id="Phobius"/>
    </source>
</evidence>
<dbReference type="GO" id="GO:0005886">
    <property type="term" value="C:plasma membrane"/>
    <property type="evidence" value="ECO:0007669"/>
    <property type="project" value="TreeGrafter"/>
</dbReference>
<dbReference type="AlphaFoldDB" id="A0A7G9TGC1"/>
<evidence type="ECO:0000259" key="7">
    <source>
        <dbReference type="Pfam" id="PF04138"/>
    </source>
</evidence>
<feature type="transmembrane region" description="Helical" evidence="6">
    <location>
        <begin position="73"/>
        <end position="98"/>
    </location>
</feature>
<comment type="similarity">
    <text evidence="2">Belongs to the GtrA family.</text>
</comment>
<keyword evidence="4 6" id="KW-1133">Transmembrane helix</keyword>
<dbReference type="Proteomes" id="UP000515838">
    <property type="component" value="Chromosome"/>
</dbReference>
<evidence type="ECO:0000256" key="2">
    <source>
        <dbReference type="ARBA" id="ARBA00009399"/>
    </source>
</evidence>
<dbReference type="InterPro" id="IPR007267">
    <property type="entry name" value="GtrA_DPMS_TM"/>
</dbReference>
<feature type="transmembrane region" description="Helical" evidence="6">
    <location>
        <begin position="104"/>
        <end position="124"/>
    </location>
</feature>
<dbReference type="InterPro" id="IPR051401">
    <property type="entry name" value="GtrA_CellWall_Glycosyl"/>
</dbReference>
<keyword evidence="5 6" id="KW-0472">Membrane</keyword>
<dbReference type="PANTHER" id="PTHR38459">
    <property type="entry name" value="PROPHAGE BACTOPRENOL-LINKED GLUCOSE TRANSLOCASE HOMOLOG"/>
    <property type="match status" value="1"/>
</dbReference>
<accession>A0A7G9TGC1</accession>
<protein>
    <submittedName>
        <fullName evidence="8">GtrA family protein</fullName>
    </submittedName>
</protein>
<evidence type="ECO:0000256" key="3">
    <source>
        <dbReference type="ARBA" id="ARBA00022692"/>
    </source>
</evidence>
<evidence type="ECO:0000256" key="1">
    <source>
        <dbReference type="ARBA" id="ARBA00004141"/>
    </source>
</evidence>
<feature type="domain" description="GtrA/DPMS transmembrane" evidence="7">
    <location>
        <begin position="10"/>
        <end position="126"/>
    </location>
</feature>
<feature type="transmembrane region" description="Helical" evidence="6">
    <location>
        <begin position="39"/>
        <end position="61"/>
    </location>
</feature>
<keyword evidence="3 6" id="KW-0812">Transmembrane</keyword>
<sequence>MSLLLSERIRFLAVGGWNTLFGYLVFLACHAWAGNEIGPLLTLVLSYLIAVPHSFVTQRWLVFKARGAIGRQFLRFLIANSSIFVANMILLPLTVHLAGADPRIVQAVLIALLTVASYLAHKYFSFTDR</sequence>
<dbReference type="RefSeq" id="WP_187574332.1">
    <property type="nucleotide sequence ID" value="NZ_CP116007.1"/>
</dbReference>
<dbReference type="Pfam" id="PF04138">
    <property type="entry name" value="GtrA_DPMS_TM"/>
    <property type="match status" value="1"/>
</dbReference>